<protein>
    <submittedName>
        <fullName evidence="2">Uncharacterized protein</fullName>
    </submittedName>
</protein>
<feature type="region of interest" description="Disordered" evidence="1">
    <location>
        <begin position="1"/>
        <end position="32"/>
    </location>
</feature>
<proteinExistence type="predicted"/>
<evidence type="ECO:0000313" key="3">
    <source>
        <dbReference type="Proteomes" id="UP000014803"/>
    </source>
</evidence>
<reference evidence="2 3" key="1">
    <citation type="journal article" date="2013" name="Sci. Rep.">
        <title>Extraordinary expansion of a Sorangium cellulosum genome from an alkaline milieu.</title>
        <authorList>
            <person name="Han K."/>
            <person name="Li Z.F."/>
            <person name="Peng R."/>
            <person name="Zhu L.P."/>
            <person name="Zhou T."/>
            <person name="Wang L.G."/>
            <person name="Li S.G."/>
            <person name="Zhang X.B."/>
            <person name="Hu W."/>
            <person name="Wu Z.H."/>
            <person name="Qin N."/>
            <person name="Li Y.Z."/>
        </authorList>
    </citation>
    <scope>NUCLEOTIDE SEQUENCE [LARGE SCALE GENOMIC DNA]</scope>
    <source>
        <strain evidence="2 3">So0157-2</strain>
    </source>
</reference>
<dbReference type="AlphaFoldDB" id="S4YBF6"/>
<dbReference type="HOGENOM" id="CLU_2883558_0_0_7"/>
<organism evidence="2 3">
    <name type="scientific">Sorangium cellulosum So0157-2</name>
    <dbReference type="NCBI Taxonomy" id="1254432"/>
    <lineage>
        <taxon>Bacteria</taxon>
        <taxon>Pseudomonadati</taxon>
        <taxon>Myxococcota</taxon>
        <taxon>Polyangia</taxon>
        <taxon>Polyangiales</taxon>
        <taxon>Polyangiaceae</taxon>
        <taxon>Sorangium</taxon>
    </lineage>
</organism>
<dbReference type="Proteomes" id="UP000014803">
    <property type="component" value="Chromosome"/>
</dbReference>
<gene>
    <name evidence="2" type="ORF">SCE1572_39865</name>
</gene>
<accession>S4YBF6</accession>
<dbReference type="EMBL" id="CP003969">
    <property type="protein sequence ID" value="AGP40123.1"/>
    <property type="molecule type" value="Genomic_DNA"/>
</dbReference>
<name>S4YBF6_SORCE</name>
<dbReference type="KEGG" id="scu:SCE1572_39865"/>
<feature type="compositionally biased region" description="Low complexity" evidence="1">
    <location>
        <begin position="21"/>
        <end position="32"/>
    </location>
</feature>
<evidence type="ECO:0000313" key="2">
    <source>
        <dbReference type="EMBL" id="AGP40123.1"/>
    </source>
</evidence>
<sequence>MQLKATSRLSSQRSHRSRANPRQSSPKSRQASSSFFACLGIRTAMAPSSMAPYSVSTLSRTIS</sequence>
<evidence type="ECO:0000256" key="1">
    <source>
        <dbReference type="SAM" id="MobiDB-lite"/>
    </source>
</evidence>